<evidence type="ECO:0000256" key="1">
    <source>
        <dbReference type="ARBA" id="ARBA00004601"/>
    </source>
</evidence>
<dbReference type="Proteomes" id="UP001357485">
    <property type="component" value="Unassembled WGS sequence"/>
</dbReference>
<accession>A0ABR0LMI8</accession>
<reference evidence="8 9" key="1">
    <citation type="submission" date="2023-08" db="EMBL/GenBank/DDBJ databases">
        <title>Black Yeasts Isolated from many extreme environments.</title>
        <authorList>
            <person name="Coleine C."/>
            <person name="Stajich J.E."/>
            <person name="Selbmann L."/>
        </authorList>
    </citation>
    <scope>NUCLEOTIDE SEQUENCE [LARGE SCALE GENOMIC DNA]</scope>
    <source>
        <strain evidence="8 9">CCFEE 536</strain>
    </source>
</reference>
<dbReference type="Pfam" id="PF07928">
    <property type="entry name" value="Vps54"/>
    <property type="match status" value="1"/>
</dbReference>
<evidence type="ECO:0000256" key="5">
    <source>
        <dbReference type="ARBA" id="ARBA00023034"/>
    </source>
</evidence>
<evidence type="ECO:0000259" key="7">
    <source>
        <dbReference type="Pfam" id="PF07928"/>
    </source>
</evidence>
<dbReference type="InterPro" id="IPR012501">
    <property type="entry name" value="Vps54_C"/>
</dbReference>
<feature type="non-terminal residue" evidence="8">
    <location>
        <position position="412"/>
    </location>
</feature>
<keyword evidence="4" id="KW-0653">Protein transport</keyword>
<evidence type="ECO:0000256" key="4">
    <source>
        <dbReference type="ARBA" id="ARBA00022927"/>
    </source>
</evidence>
<evidence type="ECO:0000313" key="9">
    <source>
        <dbReference type="Proteomes" id="UP001357485"/>
    </source>
</evidence>
<evidence type="ECO:0000256" key="2">
    <source>
        <dbReference type="ARBA" id="ARBA00009150"/>
    </source>
</evidence>
<protein>
    <recommendedName>
        <fullName evidence="7">Vacuolar protein sorting-associated protein 54 C-terminal domain-containing protein</fullName>
    </recommendedName>
</protein>
<proteinExistence type="inferred from homology"/>
<name>A0ABR0LMI8_9PEZI</name>
<dbReference type="PANTHER" id="PTHR12965:SF0">
    <property type="entry name" value="VACUOLAR PROTEIN SORTING-ASSOCIATED PROTEIN 54"/>
    <property type="match status" value="1"/>
</dbReference>
<keyword evidence="6" id="KW-0175">Coiled coil</keyword>
<evidence type="ECO:0000256" key="6">
    <source>
        <dbReference type="ARBA" id="ARBA00023054"/>
    </source>
</evidence>
<keyword evidence="9" id="KW-1185">Reference proteome</keyword>
<dbReference type="InterPro" id="IPR039745">
    <property type="entry name" value="Vps54"/>
</dbReference>
<gene>
    <name evidence="8" type="ORF">LTR16_005357</name>
</gene>
<evidence type="ECO:0000313" key="8">
    <source>
        <dbReference type="EMBL" id="KAK5200657.1"/>
    </source>
</evidence>
<evidence type="ECO:0000256" key="3">
    <source>
        <dbReference type="ARBA" id="ARBA00022448"/>
    </source>
</evidence>
<comment type="similarity">
    <text evidence="2">Belongs to the VPS54 family.</text>
</comment>
<dbReference type="EMBL" id="JAVRRA010017261">
    <property type="protein sequence ID" value="KAK5200657.1"/>
    <property type="molecule type" value="Genomic_DNA"/>
</dbReference>
<keyword evidence="3" id="KW-0813">Transport</keyword>
<keyword evidence="5" id="KW-0333">Golgi apparatus</keyword>
<dbReference type="Gene3D" id="6.10.250.860">
    <property type="match status" value="1"/>
</dbReference>
<sequence length="412" mass="45611">MSSLLGQAVDVAQTQITKILKVRAEQSVRLPLQRFLRYFTLNRLFADECEAVSGRSGAPLKGVINQQIGDFVHILGELEKQRIAQKLDSDLWEAKDFGEADNAFLARILQAMTNDPTLWTKGNMVWEEIDESPDANGALTGNNSVNGTGKEKIRNAIIDEQKYVLVESATSALRGIDRFENLIVSIPSIASNVSSVLLDYLKLFHSRSCQLVLGAGATRSAGLKNITTKHLALASQALSFIIALIPYIREFVRRHSASSNPALAEFDKVKRAYQDHQSGIHDKLVEIMGGRASTHINVMKKTDFDAVADQQVSSYMETLTKETSTLHRVLSKHLPETSVTMIMEPVFRSYREQWGKAFGGVVVKTEAGKARLLRDAQLFDTKLSKIDGSGDIGTYICNIVREKPVYVPTPAM</sequence>
<comment type="subcellular location">
    <subcellularLocation>
        <location evidence="1">Golgi apparatus</location>
        <location evidence="1">trans-Golgi network</location>
    </subcellularLocation>
</comment>
<dbReference type="PANTHER" id="PTHR12965">
    <property type="entry name" value="VACUOLAR PROTEIN SORTING 54"/>
    <property type="match status" value="1"/>
</dbReference>
<comment type="caution">
    <text evidence="8">The sequence shown here is derived from an EMBL/GenBank/DDBJ whole genome shotgun (WGS) entry which is preliminary data.</text>
</comment>
<feature type="domain" description="Vacuolar protein sorting-associated protein 54 C-terminal" evidence="7">
    <location>
        <begin position="160"/>
        <end position="291"/>
    </location>
</feature>
<organism evidence="8 9">
    <name type="scientific">Cryomyces antarcticus</name>
    <dbReference type="NCBI Taxonomy" id="329879"/>
    <lineage>
        <taxon>Eukaryota</taxon>
        <taxon>Fungi</taxon>
        <taxon>Dikarya</taxon>
        <taxon>Ascomycota</taxon>
        <taxon>Pezizomycotina</taxon>
        <taxon>Dothideomycetes</taxon>
        <taxon>Dothideomycetes incertae sedis</taxon>
        <taxon>Cryomyces</taxon>
    </lineage>
</organism>